<sequence length="133" mass="14134">MKCNQSDYISAKSKNSNQTGLNAAVNHSINTSHQESLLKFVDFHLGSCAGDNLVYLLDLWGCLSSSASNVGEDLSHLLHLLEDLPGHAQDLVATGGNLVKSLTCDDLVFSSPYSDHVVPSEAGAPVDPPPMEV</sequence>
<organism evidence="1 2">
    <name type="scientific">Entomophthora muscae</name>
    <dbReference type="NCBI Taxonomy" id="34485"/>
    <lineage>
        <taxon>Eukaryota</taxon>
        <taxon>Fungi</taxon>
        <taxon>Fungi incertae sedis</taxon>
        <taxon>Zoopagomycota</taxon>
        <taxon>Entomophthoromycotina</taxon>
        <taxon>Entomophthoromycetes</taxon>
        <taxon>Entomophthorales</taxon>
        <taxon>Entomophthoraceae</taxon>
        <taxon>Entomophthora</taxon>
    </lineage>
</organism>
<protein>
    <submittedName>
        <fullName evidence="1">Uncharacterized protein</fullName>
    </submittedName>
</protein>
<evidence type="ECO:0000313" key="1">
    <source>
        <dbReference type="EMBL" id="KAJ9048042.1"/>
    </source>
</evidence>
<dbReference type="EMBL" id="QTSX02007661">
    <property type="protein sequence ID" value="KAJ9048042.1"/>
    <property type="molecule type" value="Genomic_DNA"/>
</dbReference>
<comment type="caution">
    <text evidence="1">The sequence shown here is derived from an EMBL/GenBank/DDBJ whole genome shotgun (WGS) entry which is preliminary data.</text>
</comment>
<reference evidence="1" key="1">
    <citation type="submission" date="2022-04" db="EMBL/GenBank/DDBJ databases">
        <title>Genome of the entomopathogenic fungus Entomophthora muscae.</title>
        <authorList>
            <person name="Elya C."/>
            <person name="Lovett B.R."/>
            <person name="Lee E."/>
            <person name="Macias A.M."/>
            <person name="Hajek A.E."/>
            <person name="De Bivort B.L."/>
            <person name="Kasson M.T."/>
            <person name="De Fine Licht H.H."/>
            <person name="Stajich J.E."/>
        </authorList>
    </citation>
    <scope>NUCLEOTIDE SEQUENCE</scope>
    <source>
        <strain evidence="1">Berkeley</strain>
    </source>
</reference>
<dbReference type="Proteomes" id="UP001165960">
    <property type="component" value="Unassembled WGS sequence"/>
</dbReference>
<keyword evidence="2" id="KW-1185">Reference proteome</keyword>
<name>A0ACC2RDA9_9FUNG</name>
<proteinExistence type="predicted"/>
<evidence type="ECO:0000313" key="2">
    <source>
        <dbReference type="Proteomes" id="UP001165960"/>
    </source>
</evidence>
<gene>
    <name evidence="1" type="ORF">DSO57_1038974</name>
</gene>
<accession>A0ACC2RDA9</accession>